<name>V2RLT7_9BACT</name>
<dbReference type="KEGG" id="msch:N508_001162"/>
<dbReference type="InterPro" id="IPR003356">
    <property type="entry name" value="DNA_methylase_A-5"/>
</dbReference>
<dbReference type="InterPro" id="IPR029464">
    <property type="entry name" value="HSDR_N"/>
</dbReference>
<evidence type="ECO:0000259" key="4">
    <source>
        <dbReference type="Pfam" id="PF02384"/>
    </source>
</evidence>
<keyword evidence="3" id="KW-0238">DNA-binding</keyword>
<dbReference type="InterPro" id="IPR052916">
    <property type="entry name" value="Type-I_RE_MTase_Subunit"/>
</dbReference>
<dbReference type="GO" id="GO:0032259">
    <property type="term" value="P:methylation"/>
    <property type="evidence" value="ECO:0007669"/>
    <property type="project" value="InterPro"/>
</dbReference>
<feature type="domain" description="Type I restriction enzyme R protein N-terminal" evidence="5">
    <location>
        <begin position="29"/>
        <end position="138"/>
    </location>
</feature>
<organism evidence="6 7">
    <name type="scientific">Mucispirillum schaedleri ASF457</name>
    <dbReference type="NCBI Taxonomy" id="1379858"/>
    <lineage>
        <taxon>Bacteria</taxon>
        <taxon>Pseudomonadati</taxon>
        <taxon>Deferribacterota</taxon>
        <taxon>Deferribacteres</taxon>
        <taxon>Deferribacterales</taxon>
        <taxon>Mucispirillaceae</taxon>
        <taxon>Mucispirillum</taxon>
    </lineage>
</organism>
<dbReference type="PANTHER" id="PTHR42998:SF1">
    <property type="entry name" value="TYPE I RESTRICTION ENZYME HINDI METHYLASE SUBUNIT"/>
    <property type="match status" value="1"/>
</dbReference>
<comment type="similarity">
    <text evidence="1">Belongs to the N(4)/N(6)-methyltransferase family.</text>
</comment>
<dbReference type="PRINTS" id="PR00507">
    <property type="entry name" value="N12N6MTFRASE"/>
</dbReference>
<dbReference type="PANTHER" id="PTHR42998">
    <property type="entry name" value="TYPE I RESTRICTION ENZYME HINDVIIP M PROTEIN-RELATED"/>
    <property type="match status" value="1"/>
</dbReference>
<protein>
    <submittedName>
        <fullName evidence="6">Uncharacterized protein</fullName>
    </submittedName>
</protein>
<dbReference type="Gene3D" id="3.40.50.150">
    <property type="entry name" value="Vaccinia Virus protein VP39"/>
    <property type="match status" value="1"/>
</dbReference>
<dbReference type="AlphaFoldDB" id="V2RLT7"/>
<dbReference type="PROSITE" id="PS00092">
    <property type="entry name" value="N6_MTASE"/>
    <property type="match status" value="1"/>
</dbReference>
<sequence length="772" mass="89127">MGLIMELTCPIRGILNTNDKSKDGLHFSEEKIRIDCVIFLLSKGYPKECIKFETNVWDIGNSGRNHLRADIVVYETKASKKIHIIVETKRDTKDKEKAIENQLIPACTKQQCNYGIYFDGVSNALFTKSTNYKTEFSLVKLPNYGYNFNTTPLVWNNLIPIDNINALISIFDQLLHNIGKTKEEKYKELFKIILCKYYDEKQNEGSNKYLTFQHSNNTVKQIEKLYEDAKKFYSKLTLSKTIKISNEILIRIVILLQEYSLLKSQQDILQTLFMRFAQSTLKTELDQFYTPITIVDFIVTLLDISNMKKIIDPAGGSGDFLVGCLKKNHKISQNIYYWDSSSKAVEVAHLNMIISGDGRTNINMHDSIEKYNIDNDMFDIVITNPPFGSKTIFTGSDEVCEKYDLYNQYGYKQLGKLFIERALNLLIDGGILCIILPHGYMTNPQDDKNLRQFIVSKARIIAYISLPEGTFKGAETGVKVGILILQKDKNIPKKYNIFTDVAINIGFNYKSKKLEKIYKKNYNNGHYLLDDNNNKIILSDLDDIAKKFKNFAFDNSLVGFEKEKNNASYNYIPYNKIKSEDFVIRPEMNIPSYLDIVKQIKSKDFYTLNDCIVTNKKSINKIDNASIYSYIDITNMSNGDYSLNNKLYGWDLPNRAKLSAKKNDIFISKLKGSIDKFCMILHDETINTIITNGCYKISISDEAKRLSFYKFLFSNQYLIQMEALATGSIMLDVKEKDIKTMLFFPKLSRKELDEMKELVKYQEKFIKLKYGL</sequence>
<reference evidence="6" key="1">
    <citation type="journal article" date="2014" name="Genome Announc.">
        <title>Draft genome sequences of the altered schaedler flora, a defined bacterial community from gnotobiotic mice.</title>
        <authorList>
            <person name="Wannemuehler M.J."/>
            <person name="Overstreet A.M."/>
            <person name="Ward D.V."/>
            <person name="Phillips G.J."/>
        </authorList>
    </citation>
    <scope>NUCLEOTIDE SEQUENCE</scope>
    <source>
        <strain evidence="6">ASF457</strain>
    </source>
</reference>
<keyword evidence="2" id="KW-0680">Restriction system</keyword>
<evidence type="ECO:0000313" key="6">
    <source>
        <dbReference type="EMBL" id="USF24083.1"/>
    </source>
</evidence>
<reference evidence="6" key="2">
    <citation type="submission" date="2022-05" db="EMBL/GenBank/DDBJ databases">
        <authorList>
            <person name="Proctor A.L."/>
            <person name="Phillips G.J."/>
            <person name="Wannemuehler M.J."/>
        </authorList>
    </citation>
    <scope>NUCLEOTIDE SEQUENCE</scope>
    <source>
        <strain evidence="6">ASF457</strain>
    </source>
</reference>
<feature type="domain" description="DNA methylase adenine-specific" evidence="4">
    <location>
        <begin position="269"/>
        <end position="515"/>
    </location>
</feature>
<dbReference type="GO" id="GO:0009307">
    <property type="term" value="P:DNA restriction-modification system"/>
    <property type="evidence" value="ECO:0007669"/>
    <property type="project" value="UniProtKB-KW"/>
</dbReference>
<evidence type="ECO:0000256" key="2">
    <source>
        <dbReference type="ARBA" id="ARBA00022747"/>
    </source>
</evidence>
<dbReference type="Pfam" id="PF13588">
    <property type="entry name" value="HSDR_N_2"/>
    <property type="match status" value="1"/>
</dbReference>
<dbReference type="InterPro" id="IPR029063">
    <property type="entry name" value="SAM-dependent_MTases_sf"/>
</dbReference>
<dbReference type="GO" id="GO:0008170">
    <property type="term" value="F:N-methyltransferase activity"/>
    <property type="evidence" value="ECO:0007669"/>
    <property type="project" value="InterPro"/>
</dbReference>
<dbReference type="Gene3D" id="3.90.220.20">
    <property type="entry name" value="DNA methylase specificity domains"/>
    <property type="match status" value="1"/>
</dbReference>
<proteinExistence type="inferred from homology"/>
<dbReference type="SUPFAM" id="SSF53335">
    <property type="entry name" value="S-adenosyl-L-methionine-dependent methyltransferases"/>
    <property type="match status" value="1"/>
</dbReference>
<dbReference type="InterPro" id="IPR002052">
    <property type="entry name" value="DNA_methylase_N6_adenine_CS"/>
</dbReference>
<dbReference type="Pfam" id="PF02384">
    <property type="entry name" value="N6_Mtase"/>
    <property type="match status" value="1"/>
</dbReference>
<reference evidence="6" key="3">
    <citation type="submission" date="2022-06" db="EMBL/GenBank/DDBJ databases">
        <title>Resources to Facilitate Use of the Altered Schaedler Flora (ASF) Mouse Model to Study Microbiome Function.</title>
        <authorList>
            <person name="Proctor A."/>
            <person name="Parvinroo S."/>
            <person name="Richie T."/>
            <person name="Jia X."/>
            <person name="Lee S.T.M."/>
            <person name="Karp P.D."/>
            <person name="Paley S."/>
            <person name="Kostic A.D."/>
            <person name="Pierre J.F."/>
            <person name="Wannemuehler M.J."/>
            <person name="Phillips G.J."/>
        </authorList>
    </citation>
    <scope>NUCLEOTIDE SEQUENCE</scope>
    <source>
        <strain evidence="6">ASF457</strain>
    </source>
</reference>
<dbReference type="SUPFAM" id="SSF116734">
    <property type="entry name" value="DNA methylase specificity domain"/>
    <property type="match status" value="1"/>
</dbReference>
<dbReference type="InterPro" id="IPR044946">
    <property type="entry name" value="Restrct_endonuc_typeI_TRD_sf"/>
</dbReference>
<dbReference type="EMBL" id="CP097562">
    <property type="protein sequence ID" value="USF24083.1"/>
    <property type="molecule type" value="Genomic_DNA"/>
</dbReference>
<evidence type="ECO:0000256" key="1">
    <source>
        <dbReference type="ARBA" id="ARBA00006594"/>
    </source>
</evidence>
<evidence type="ECO:0000313" key="7">
    <source>
        <dbReference type="Proteomes" id="UP000017429"/>
    </source>
</evidence>
<dbReference type="GO" id="GO:0003677">
    <property type="term" value="F:DNA binding"/>
    <property type="evidence" value="ECO:0007669"/>
    <property type="project" value="UniProtKB-KW"/>
</dbReference>
<evidence type="ECO:0000256" key="3">
    <source>
        <dbReference type="ARBA" id="ARBA00023125"/>
    </source>
</evidence>
<keyword evidence="7" id="KW-1185">Reference proteome</keyword>
<dbReference type="Proteomes" id="UP000017429">
    <property type="component" value="Chromosome"/>
</dbReference>
<accession>V2RLT7</accession>
<gene>
    <name evidence="6" type="ORF">N508_001162</name>
</gene>
<dbReference type="eggNOG" id="COG0286">
    <property type="taxonomic scope" value="Bacteria"/>
</dbReference>
<evidence type="ECO:0000259" key="5">
    <source>
        <dbReference type="Pfam" id="PF13588"/>
    </source>
</evidence>